<keyword evidence="7" id="KW-0396">Initiation factor</keyword>
<protein>
    <submittedName>
        <fullName evidence="7">Transcription initiation factor TFIID subunit 1 domain-containing protein</fullName>
    </submittedName>
</protein>
<feature type="domain" description="Bromo" evidence="6">
    <location>
        <begin position="1038"/>
        <end position="1105"/>
    </location>
</feature>
<feature type="region of interest" description="Disordered" evidence="5">
    <location>
        <begin position="919"/>
        <end position="944"/>
    </location>
</feature>
<accession>A0A075AVU4</accession>
<evidence type="ECO:0000259" key="6">
    <source>
        <dbReference type="PROSITE" id="PS50014"/>
    </source>
</evidence>
<proteinExistence type="predicted"/>
<evidence type="ECO:0000313" key="8">
    <source>
        <dbReference type="Proteomes" id="UP000030755"/>
    </source>
</evidence>
<dbReference type="SMART" id="SM00297">
    <property type="entry name" value="BROMO"/>
    <property type="match status" value="1"/>
</dbReference>
<dbReference type="GO" id="GO:0051123">
    <property type="term" value="P:RNA polymerase II preinitiation complex assembly"/>
    <property type="evidence" value="ECO:0007669"/>
    <property type="project" value="TreeGrafter"/>
</dbReference>
<dbReference type="PANTHER" id="PTHR13900">
    <property type="entry name" value="TRANSCRIPTION INITIATION FACTOR TFIID"/>
    <property type="match status" value="1"/>
</dbReference>
<dbReference type="PROSITE" id="PS50014">
    <property type="entry name" value="BROMODOMAIN_2"/>
    <property type="match status" value="1"/>
</dbReference>
<dbReference type="GO" id="GO:0005669">
    <property type="term" value="C:transcription factor TFIID complex"/>
    <property type="evidence" value="ECO:0007669"/>
    <property type="project" value="InterPro"/>
</dbReference>
<dbReference type="STRING" id="988480.A0A075AVU4"/>
<evidence type="ECO:0000256" key="5">
    <source>
        <dbReference type="SAM" id="MobiDB-lite"/>
    </source>
</evidence>
<reference evidence="7 8" key="1">
    <citation type="journal article" date="2013" name="Curr. Biol.">
        <title>Shared signatures of parasitism and phylogenomics unite Cryptomycota and microsporidia.</title>
        <authorList>
            <person name="James T.Y."/>
            <person name="Pelin A."/>
            <person name="Bonen L."/>
            <person name="Ahrendt S."/>
            <person name="Sain D."/>
            <person name="Corradi N."/>
            <person name="Stajich J.E."/>
        </authorList>
    </citation>
    <scope>NUCLEOTIDE SEQUENCE [LARGE SCALE GENOMIC DNA]</scope>
    <source>
        <strain evidence="7 8">CSF55</strain>
    </source>
</reference>
<dbReference type="Proteomes" id="UP000030755">
    <property type="component" value="Unassembled WGS sequence"/>
</dbReference>
<keyword evidence="2 4" id="KW-0103">Bromodomain</keyword>
<dbReference type="InterPro" id="IPR022591">
    <property type="entry name" value="TAF1_HAT_dom"/>
</dbReference>
<dbReference type="Gene3D" id="1.20.920.10">
    <property type="entry name" value="Bromodomain-like"/>
    <property type="match status" value="1"/>
</dbReference>
<dbReference type="GO" id="GO:0004402">
    <property type="term" value="F:histone acetyltransferase activity"/>
    <property type="evidence" value="ECO:0007669"/>
    <property type="project" value="InterPro"/>
</dbReference>
<organism evidence="7 8">
    <name type="scientific">Rozella allomycis (strain CSF55)</name>
    <dbReference type="NCBI Taxonomy" id="988480"/>
    <lineage>
        <taxon>Eukaryota</taxon>
        <taxon>Fungi</taxon>
        <taxon>Fungi incertae sedis</taxon>
        <taxon>Cryptomycota</taxon>
        <taxon>Cryptomycota incertae sedis</taxon>
        <taxon>Rozella</taxon>
    </lineage>
</organism>
<sequence length="1143" mass="132016">MSKEIRESLANLPANLFGDILQAGGKKNSREDAFTVKPGVEAVDFEDIDELAEDVYVDSVQPDLAFDDFQMDVVKEEENIVLEKEKKEQVDMRTMFPSFQKGKPVKFTELLISKEQQRVYKKMRSIKALEGVSSDDFEYVVDQAELAKNPILLERYNSVKKTNVMDIKSIASRAQFSKSTEENMMSNHYQSVIEEMNDKQPMPEVGFRMRNELTQEEEKRLYEYVEKIIKEKATELDDWESRIVWDWTEWGKLNDPNSLRGLYSNSFGYVNSNQIKQITMILLNTWREKITSLDELIIRNYDFEFGDWDERIILDDEQPPAKLFVSHLILNKNDPFYVFDDTPTIQEIFGRQNPQFHDPRRHPGLLPYQQYPPRNMPERVNQEDLKQENMFQAYKGSLDKFNLSNDRYYETKTKGRIRHTFGQSIVQHSYPALKLLPALFKTCFTRSEMRNWHRPPFDFVAGSRITFVKSKNHHLKESPSHIPKNVHDLSVKDDGDFVLLEYSEEYPPIVMNVSMGTLINTYYRKKGEADLNIPKNEIGSPVILENVDASPFFTFGNVDPGQTIQCVYNNLFRAPIFEQPLKYSDFLLIRCTSKEGQRHYIRNIEHSFLVGQTFPLMEVPSVHSRKVSLYLKSRVQFTAWRLLKKSQSPEKSFRLPQLTCLFRETTEANIRKWLKDFAETRSKSGSGTWYLKPGSVIPSDDELRKIVNPEMACLYESMLAGQQRLKDSGYVHLAVDTEEAEETLDDEVKLAPWMVTRNFINATQDKAMLQLTGFGDPTGKGEGFSFVKSSIRQLTSREGDSKVSLNDQRMAYKEEINKIWKAQLNSLSNTNEPEFLQEDEINRQKFEIQKKEIDFDDDVTSIASFGSKSSKFEAKPKILTIKRNYKMANGMVRTESEVVTDPKVINAYVRQKQLLNSRKSIGTKNENSNPFVNPFNNTEQDEGKKKSSILRCSSCGQTGHNRNNKVCPNYTGNVIEDLLFDDDESVISRSNSLKSKKAKLSKKKKLAVDVEDNFKGVKRKRPLTELSLIFEDIINTLMAIPAAFAFRDPVDTKIYKDYLLKIKQPRDLSTIKKNFKHVTASTFLKDLQIMADNCSIYNGPDHTLTNVATFLVSKAESLLADQHVKISELEKEIESTQVFSRNL</sequence>
<name>A0A075AVU4_ROZAC</name>
<dbReference type="GO" id="GO:0003743">
    <property type="term" value="F:translation initiation factor activity"/>
    <property type="evidence" value="ECO:0007669"/>
    <property type="project" value="UniProtKB-KW"/>
</dbReference>
<evidence type="ECO:0000256" key="1">
    <source>
        <dbReference type="ARBA" id="ARBA00004123"/>
    </source>
</evidence>
<dbReference type="GO" id="GO:0017025">
    <property type="term" value="F:TBP-class protein binding"/>
    <property type="evidence" value="ECO:0007669"/>
    <property type="project" value="InterPro"/>
</dbReference>
<evidence type="ECO:0000256" key="4">
    <source>
        <dbReference type="PROSITE-ProRule" id="PRU00035"/>
    </source>
</evidence>
<keyword evidence="7" id="KW-0648">Protein biosynthesis</keyword>
<dbReference type="SUPFAM" id="SSF47370">
    <property type="entry name" value="Bromodomain"/>
    <property type="match status" value="1"/>
</dbReference>
<dbReference type="GO" id="GO:0016251">
    <property type="term" value="F:RNA polymerase II general transcription initiation factor activity"/>
    <property type="evidence" value="ECO:0007669"/>
    <property type="project" value="InterPro"/>
</dbReference>
<dbReference type="OrthoDB" id="5752at2759"/>
<dbReference type="PRINTS" id="PR00503">
    <property type="entry name" value="BROMODOMAIN"/>
</dbReference>
<dbReference type="InterPro" id="IPR040240">
    <property type="entry name" value="TAF1"/>
</dbReference>
<dbReference type="Pfam" id="PF12157">
    <property type="entry name" value="DUF3591"/>
    <property type="match status" value="1"/>
</dbReference>
<dbReference type="InterPro" id="IPR036427">
    <property type="entry name" value="Bromodomain-like_sf"/>
</dbReference>
<dbReference type="Pfam" id="PF00439">
    <property type="entry name" value="Bromodomain"/>
    <property type="match status" value="1"/>
</dbReference>
<dbReference type="HOGENOM" id="CLU_277447_0_0_1"/>
<keyword evidence="3" id="KW-0539">Nucleus</keyword>
<feature type="compositionally biased region" description="Polar residues" evidence="5">
    <location>
        <begin position="919"/>
        <end position="938"/>
    </location>
</feature>
<comment type="subcellular location">
    <subcellularLocation>
        <location evidence="1">Nucleus</location>
    </subcellularLocation>
</comment>
<dbReference type="AlphaFoldDB" id="A0A075AVU4"/>
<evidence type="ECO:0000256" key="2">
    <source>
        <dbReference type="ARBA" id="ARBA00023117"/>
    </source>
</evidence>
<evidence type="ECO:0000256" key="3">
    <source>
        <dbReference type="ARBA" id="ARBA00023242"/>
    </source>
</evidence>
<dbReference type="EMBL" id="KE560959">
    <property type="protein sequence ID" value="EPZ34390.1"/>
    <property type="molecule type" value="Genomic_DNA"/>
</dbReference>
<dbReference type="PANTHER" id="PTHR13900:SF0">
    <property type="entry name" value="TRANSCRIPTION INITIATION FACTOR TFIID SUBUNIT 1"/>
    <property type="match status" value="1"/>
</dbReference>
<evidence type="ECO:0000313" key="7">
    <source>
        <dbReference type="EMBL" id="EPZ34390.1"/>
    </source>
</evidence>
<keyword evidence="8" id="KW-1185">Reference proteome</keyword>
<gene>
    <name evidence="7" type="ORF">O9G_000577</name>
</gene>
<dbReference type="InterPro" id="IPR001487">
    <property type="entry name" value="Bromodomain"/>
</dbReference>